<evidence type="ECO:0000256" key="1">
    <source>
        <dbReference type="ARBA" id="ARBA00009023"/>
    </source>
</evidence>
<dbReference type="InterPro" id="IPR038404">
    <property type="entry name" value="TRAP_DctP_sf"/>
</dbReference>
<protein>
    <recommendedName>
        <fullName evidence="6">TRAP transporter substrate-binding protein</fullName>
    </recommendedName>
</protein>
<comment type="similarity">
    <text evidence="1">Belongs to the bacterial solute-binding protein 7 family.</text>
</comment>
<gene>
    <name evidence="4" type="ORF">E4O86_17810</name>
</gene>
<dbReference type="Proteomes" id="UP000773614">
    <property type="component" value="Unassembled WGS sequence"/>
</dbReference>
<dbReference type="Pfam" id="PF03480">
    <property type="entry name" value="DctP"/>
    <property type="match status" value="1"/>
</dbReference>
<dbReference type="SUPFAM" id="SSF53850">
    <property type="entry name" value="Periplasmic binding protein-like II"/>
    <property type="match status" value="1"/>
</dbReference>
<evidence type="ECO:0008006" key="6">
    <source>
        <dbReference type="Google" id="ProtNLM"/>
    </source>
</evidence>
<dbReference type="NCBIfam" id="NF037995">
    <property type="entry name" value="TRAP_S1"/>
    <property type="match status" value="1"/>
</dbReference>
<evidence type="ECO:0000313" key="4">
    <source>
        <dbReference type="EMBL" id="MYZ49569.1"/>
    </source>
</evidence>
<dbReference type="Gene3D" id="3.40.190.170">
    <property type="entry name" value="Bacterial extracellular solute-binding protein, family 7"/>
    <property type="match status" value="1"/>
</dbReference>
<dbReference type="EMBL" id="SPKJ01000081">
    <property type="protein sequence ID" value="MYZ49569.1"/>
    <property type="molecule type" value="Genomic_DNA"/>
</dbReference>
<sequence>MAGSRRAGGAARTRRSGEDDSLRRLQDLWLNSQEEGKGMRFAQFRTLAFGAALLWSSAPALAQDLPAASFKIIGPSLNSPPYELVKSFWEGVEAESGGKLDIEVQSLTELGLKGPEVYRMAKLGVAQVVIASLAFTSGDVPENDAMDFPGLNPNYDVLAKSIEAYLPHLQELYRTRSQVELLGVWPLAAQVFWCNKPVASLADLKGKKVRTSGASLAEFLEAAGAVPATLPFAEMIPGIQRGVIDCAVTGTVAGNLSKLYEVTTDIYPLSVGWGLEGNIVNKSWWDGLDPALRTFLAKKMDEMTAFGWDQARSGTDHGLWCSTGDPRCDVSVTKPLPLTPAHLKLATVSAEDDAMRRELLETKALAEFAARCGAECAAVWNDTLGKLHGLKASAH</sequence>
<keyword evidence="5" id="KW-1185">Reference proteome</keyword>
<keyword evidence="2" id="KW-0813">Transport</keyword>
<dbReference type="AlphaFoldDB" id="A0A964T702"/>
<dbReference type="PANTHER" id="PTHR33376:SF7">
    <property type="entry name" value="C4-DICARBOXYLATE-BINDING PROTEIN DCTB"/>
    <property type="match status" value="1"/>
</dbReference>
<organism evidence="4 5">
    <name type="scientific">Propylenella binzhouense</name>
    <dbReference type="NCBI Taxonomy" id="2555902"/>
    <lineage>
        <taxon>Bacteria</taxon>
        <taxon>Pseudomonadati</taxon>
        <taxon>Pseudomonadota</taxon>
        <taxon>Alphaproteobacteria</taxon>
        <taxon>Hyphomicrobiales</taxon>
        <taxon>Propylenellaceae</taxon>
        <taxon>Propylenella</taxon>
    </lineage>
</organism>
<accession>A0A964T702</accession>
<evidence type="ECO:0000313" key="5">
    <source>
        <dbReference type="Proteomes" id="UP000773614"/>
    </source>
</evidence>
<dbReference type="CDD" id="cd13602">
    <property type="entry name" value="PBP2_TRAP_BpDctp6_7"/>
    <property type="match status" value="1"/>
</dbReference>
<proteinExistence type="inferred from homology"/>
<name>A0A964T702_9HYPH</name>
<evidence type="ECO:0000256" key="2">
    <source>
        <dbReference type="ARBA" id="ARBA00022448"/>
    </source>
</evidence>
<comment type="caution">
    <text evidence="4">The sequence shown here is derived from an EMBL/GenBank/DDBJ whole genome shotgun (WGS) entry which is preliminary data.</text>
</comment>
<evidence type="ECO:0000256" key="3">
    <source>
        <dbReference type="ARBA" id="ARBA00022729"/>
    </source>
</evidence>
<keyword evidence="3" id="KW-0732">Signal</keyword>
<dbReference type="PANTHER" id="PTHR33376">
    <property type="match status" value="1"/>
</dbReference>
<reference evidence="4" key="1">
    <citation type="submission" date="2019-03" db="EMBL/GenBank/DDBJ databases">
        <title>Afifella sp. nov., isolated from activated sludge.</title>
        <authorList>
            <person name="Li Q."/>
            <person name="Liu Y."/>
        </authorList>
    </citation>
    <scope>NUCLEOTIDE SEQUENCE</scope>
    <source>
        <strain evidence="4">L72</strain>
    </source>
</reference>
<dbReference type="GO" id="GO:0055085">
    <property type="term" value="P:transmembrane transport"/>
    <property type="evidence" value="ECO:0007669"/>
    <property type="project" value="InterPro"/>
</dbReference>
<dbReference type="InterPro" id="IPR018389">
    <property type="entry name" value="DctP_fam"/>
</dbReference>